<proteinExistence type="predicted"/>
<evidence type="ECO:0000256" key="2">
    <source>
        <dbReference type="ARBA" id="ARBA00023125"/>
    </source>
</evidence>
<dbReference type="Pfam" id="PF12833">
    <property type="entry name" value="HTH_18"/>
    <property type="match status" value="1"/>
</dbReference>
<dbReference type="InterPro" id="IPR032687">
    <property type="entry name" value="AraC-type_N"/>
</dbReference>
<organism evidence="5 6">
    <name type="scientific">Bacterioplanoides pacificum</name>
    <dbReference type="NCBI Taxonomy" id="1171596"/>
    <lineage>
        <taxon>Bacteria</taxon>
        <taxon>Pseudomonadati</taxon>
        <taxon>Pseudomonadota</taxon>
        <taxon>Gammaproteobacteria</taxon>
        <taxon>Oceanospirillales</taxon>
        <taxon>Oceanospirillaceae</taxon>
        <taxon>Bacterioplanoides</taxon>
    </lineage>
</organism>
<feature type="domain" description="HTH araC/xylS-type" evidence="4">
    <location>
        <begin position="238"/>
        <end position="336"/>
    </location>
</feature>
<dbReference type="PRINTS" id="PR00032">
    <property type="entry name" value="HTHARAC"/>
</dbReference>
<dbReference type="SUPFAM" id="SSF46689">
    <property type="entry name" value="Homeodomain-like"/>
    <property type="match status" value="1"/>
</dbReference>
<evidence type="ECO:0000313" key="6">
    <source>
        <dbReference type="Proteomes" id="UP001595722"/>
    </source>
</evidence>
<dbReference type="InterPro" id="IPR018060">
    <property type="entry name" value="HTH_AraC"/>
</dbReference>
<dbReference type="SMART" id="SM00342">
    <property type="entry name" value="HTH_ARAC"/>
    <property type="match status" value="1"/>
</dbReference>
<evidence type="ECO:0000259" key="4">
    <source>
        <dbReference type="PROSITE" id="PS01124"/>
    </source>
</evidence>
<dbReference type="PANTHER" id="PTHR47894:SF1">
    <property type="entry name" value="HTH-TYPE TRANSCRIPTIONAL REGULATOR VQSM"/>
    <property type="match status" value="1"/>
</dbReference>
<dbReference type="InterPro" id="IPR020449">
    <property type="entry name" value="Tscrpt_reg_AraC-type_HTH"/>
</dbReference>
<dbReference type="Proteomes" id="UP001595722">
    <property type="component" value="Unassembled WGS sequence"/>
</dbReference>
<dbReference type="InterPro" id="IPR018062">
    <property type="entry name" value="HTH_AraC-typ_CS"/>
</dbReference>
<reference evidence="6" key="1">
    <citation type="journal article" date="2019" name="Int. J. Syst. Evol. Microbiol.">
        <title>The Global Catalogue of Microorganisms (GCM) 10K type strain sequencing project: providing services to taxonomists for standard genome sequencing and annotation.</title>
        <authorList>
            <consortium name="The Broad Institute Genomics Platform"/>
            <consortium name="The Broad Institute Genome Sequencing Center for Infectious Disease"/>
            <person name="Wu L."/>
            <person name="Ma J."/>
        </authorList>
    </citation>
    <scope>NUCLEOTIDE SEQUENCE [LARGE SCALE GENOMIC DNA]</scope>
    <source>
        <strain evidence="6">KCTC 42424</strain>
    </source>
</reference>
<evidence type="ECO:0000256" key="3">
    <source>
        <dbReference type="ARBA" id="ARBA00023163"/>
    </source>
</evidence>
<dbReference type="RefSeq" id="WP_376865214.1">
    <property type="nucleotide sequence ID" value="NZ_JBHRYB010000005.1"/>
</dbReference>
<dbReference type="InterPro" id="IPR009057">
    <property type="entry name" value="Homeodomain-like_sf"/>
</dbReference>
<comment type="caution">
    <text evidence="5">The sequence shown here is derived from an EMBL/GenBank/DDBJ whole genome shotgun (WGS) entry which is preliminary data.</text>
</comment>
<dbReference type="PROSITE" id="PS00041">
    <property type="entry name" value="HTH_ARAC_FAMILY_1"/>
    <property type="match status" value="1"/>
</dbReference>
<keyword evidence="1" id="KW-0805">Transcription regulation</keyword>
<keyword evidence="3" id="KW-0804">Transcription</keyword>
<dbReference type="PROSITE" id="PS01124">
    <property type="entry name" value="HTH_ARAC_FAMILY_2"/>
    <property type="match status" value="1"/>
</dbReference>
<keyword evidence="2" id="KW-0238">DNA-binding</keyword>
<dbReference type="Pfam" id="PF12625">
    <property type="entry name" value="Arabinose_bd"/>
    <property type="match status" value="1"/>
</dbReference>
<keyword evidence="6" id="KW-1185">Reference proteome</keyword>
<gene>
    <name evidence="5" type="ORF">ACFOMG_05180</name>
</gene>
<dbReference type="Gene3D" id="1.10.10.60">
    <property type="entry name" value="Homeodomain-like"/>
    <property type="match status" value="1"/>
</dbReference>
<protein>
    <submittedName>
        <fullName evidence="5">AraC family transcriptional regulator</fullName>
    </submittedName>
</protein>
<dbReference type="PANTHER" id="PTHR47894">
    <property type="entry name" value="HTH-TYPE TRANSCRIPTIONAL REGULATOR GADX"/>
    <property type="match status" value="1"/>
</dbReference>
<name>A0ABV7VPT1_9GAMM</name>
<dbReference type="EMBL" id="JBHRYB010000005">
    <property type="protein sequence ID" value="MFC3679505.1"/>
    <property type="molecule type" value="Genomic_DNA"/>
</dbReference>
<evidence type="ECO:0000256" key="1">
    <source>
        <dbReference type="ARBA" id="ARBA00023015"/>
    </source>
</evidence>
<sequence>MSQRTTNTMTTAVLQPLFRLLESKGFSSTELLTSAGLDATAASASTQRISIHSFDRLLEHCSRLLEEPAIGLCAGRRLELPSFYLLGFLVSSCQTGREALAILRRYYSLISDSRSPDFFIGQETAKVVYYVTDGSPFGNQARAEFIATGIHSVGRAIGGNYYRLEGVGFCCAAPHYRQQLDDYFGVKVEYNQAQNWISVCSKHLDSPLAYANPGLYNALRNQADQAISRFSRLQAFSQKVMHVLHQWPESVPITKTAVAELLNTSSRTLTRRLQEEDCQFSNLVKEVRLEKARQALQGDYADVQQLALDLGFSDRRGFERAFKQWTGETPAAYRRNFRAGKYDSNEIAVAS</sequence>
<evidence type="ECO:0000313" key="5">
    <source>
        <dbReference type="EMBL" id="MFC3679505.1"/>
    </source>
</evidence>
<accession>A0ABV7VPT1</accession>